<dbReference type="Proteomes" id="UP001172159">
    <property type="component" value="Unassembled WGS sequence"/>
</dbReference>
<organism evidence="1 2">
    <name type="scientific">Apiosordaria backusii</name>
    <dbReference type="NCBI Taxonomy" id="314023"/>
    <lineage>
        <taxon>Eukaryota</taxon>
        <taxon>Fungi</taxon>
        <taxon>Dikarya</taxon>
        <taxon>Ascomycota</taxon>
        <taxon>Pezizomycotina</taxon>
        <taxon>Sordariomycetes</taxon>
        <taxon>Sordariomycetidae</taxon>
        <taxon>Sordariales</taxon>
        <taxon>Lasiosphaeriaceae</taxon>
        <taxon>Apiosordaria</taxon>
    </lineage>
</organism>
<accession>A0AA40DMP9</accession>
<comment type="caution">
    <text evidence="1">The sequence shown here is derived from an EMBL/GenBank/DDBJ whole genome shotgun (WGS) entry which is preliminary data.</text>
</comment>
<sequence>MLDPKRGGAWQILADIGMPAMHPGQVTFSPAISLAPWPFIARRLGLGYQRLGIATSNGDIPRHGRQRPVIRHPSIWDQHPWLSPCCTLISERPSPVRPARRATIRVDGTDSAAPHGFGGGQQEHMEAWSPTFAINIDVVAISQGWYHKPPSNQRCREYNGGRPWPVDIIVLDSPSPSLTLSAPSSHWKPRG</sequence>
<protein>
    <submittedName>
        <fullName evidence="1">Uncharacterized protein</fullName>
    </submittedName>
</protein>
<evidence type="ECO:0000313" key="2">
    <source>
        <dbReference type="Proteomes" id="UP001172159"/>
    </source>
</evidence>
<proteinExistence type="predicted"/>
<evidence type="ECO:0000313" key="1">
    <source>
        <dbReference type="EMBL" id="KAK0708845.1"/>
    </source>
</evidence>
<gene>
    <name evidence="1" type="ORF">B0T21DRAFT_352874</name>
</gene>
<dbReference type="AlphaFoldDB" id="A0AA40DMP9"/>
<reference evidence="1" key="1">
    <citation type="submission" date="2023-06" db="EMBL/GenBank/DDBJ databases">
        <title>Genome-scale phylogeny and comparative genomics of the fungal order Sordariales.</title>
        <authorList>
            <consortium name="Lawrence Berkeley National Laboratory"/>
            <person name="Hensen N."/>
            <person name="Bonometti L."/>
            <person name="Westerberg I."/>
            <person name="Brannstrom I.O."/>
            <person name="Guillou S."/>
            <person name="Cros-Aarteil S."/>
            <person name="Calhoun S."/>
            <person name="Haridas S."/>
            <person name="Kuo A."/>
            <person name="Mondo S."/>
            <person name="Pangilinan J."/>
            <person name="Riley R."/>
            <person name="Labutti K."/>
            <person name="Andreopoulos B."/>
            <person name="Lipzen A."/>
            <person name="Chen C."/>
            <person name="Yanf M."/>
            <person name="Daum C."/>
            <person name="Ng V."/>
            <person name="Clum A."/>
            <person name="Steindorff A."/>
            <person name="Ohm R."/>
            <person name="Martin F."/>
            <person name="Silar P."/>
            <person name="Natvig D."/>
            <person name="Lalanne C."/>
            <person name="Gautier V."/>
            <person name="Ament-Velasquez S.L."/>
            <person name="Kruys A."/>
            <person name="Hutchinson M.I."/>
            <person name="Powell A.J."/>
            <person name="Barry K."/>
            <person name="Miller A.N."/>
            <person name="Grigoriev I.V."/>
            <person name="Debuchy R."/>
            <person name="Gladieux P."/>
            <person name="Thoren M.H."/>
            <person name="Johannesson H."/>
        </authorList>
    </citation>
    <scope>NUCLEOTIDE SEQUENCE</scope>
    <source>
        <strain evidence="1">CBS 540.89</strain>
    </source>
</reference>
<name>A0AA40DMP9_9PEZI</name>
<dbReference type="EMBL" id="JAUKTV010000018">
    <property type="protein sequence ID" value="KAK0708845.1"/>
    <property type="molecule type" value="Genomic_DNA"/>
</dbReference>
<keyword evidence="2" id="KW-1185">Reference proteome</keyword>